<name>A0A7X0Y518_9LIST</name>
<accession>A0A7X0Y518</accession>
<proteinExistence type="predicted"/>
<comment type="caution">
    <text evidence="1">The sequence shown here is derived from an EMBL/GenBank/DDBJ whole genome shotgun (WGS) entry which is preliminary data.</text>
</comment>
<evidence type="ECO:0000313" key="2">
    <source>
        <dbReference type="Proteomes" id="UP000535908"/>
    </source>
</evidence>
<evidence type="ECO:0000313" key="1">
    <source>
        <dbReference type="EMBL" id="MBC1937155.1"/>
    </source>
</evidence>
<reference evidence="1 2" key="1">
    <citation type="submission" date="2020-03" db="EMBL/GenBank/DDBJ databases">
        <title>Soil Listeria distribution.</title>
        <authorList>
            <person name="Liao J."/>
            <person name="Wiedmann M."/>
        </authorList>
    </citation>
    <scope>NUCLEOTIDE SEQUENCE [LARGE SCALE GENOMIC DNA]</scope>
    <source>
        <strain evidence="1 2">FSL L7-0741</strain>
    </source>
</reference>
<sequence>MPKFEITFTRAVTNKLTLEADSLAQAEEKFYAGVFDNDQVECEDDEVIDTSDYPTTIKKLEEEI</sequence>
<dbReference type="RefSeq" id="WP_185526684.1">
    <property type="nucleotide sequence ID" value="NZ_JAARWN010000014.1"/>
</dbReference>
<dbReference type="Proteomes" id="UP000535908">
    <property type="component" value="Unassembled WGS sequence"/>
</dbReference>
<organism evidence="1 2">
    <name type="scientific">Listeria grandensis</name>
    <dbReference type="NCBI Taxonomy" id="1494963"/>
    <lineage>
        <taxon>Bacteria</taxon>
        <taxon>Bacillati</taxon>
        <taxon>Bacillota</taxon>
        <taxon>Bacilli</taxon>
        <taxon>Bacillales</taxon>
        <taxon>Listeriaceae</taxon>
        <taxon>Listeria</taxon>
    </lineage>
</organism>
<dbReference type="AlphaFoldDB" id="A0A7X0Y518"/>
<dbReference type="EMBL" id="JAARWN010000014">
    <property type="protein sequence ID" value="MBC1937155.1"/>
    <property type="molecule type" value="Genomic_DNA"/>
</dbReference>
<protein>
    <submittedName>
        <fullName evidence="1">Uncharacterized protein</fullName>
    </submittedName>
</protein>
<gene>
    <name evidence="1" type="ORF">HCA69_12310</name>
</gene>